<evidence type="ECO:0000259" key="1">
    <source>
        <dbReference type="PROSITE" id="PS51186"/>
    </source>
</evidence>
<dbReference type="InterPro" id="IPR000182">
    <property type="entry name" value="GNAT_dom"/>
</dbReference>
<reference evidence="2 3" key="1">
    <citation type="journal article" date="2023" name="Genome Announc.">
        <title>Pan-Genome Analyses of the Genus Cohnella and Proposal of the Novel Species Cohnella silvisoli sp. nov., Isolated from Forest Soil.</title>
        <authorList>
            <person name="Wang C."/>
            <person name="Mao L."/>
            <person name="Bao G."/>
            <person name="Zhu H."/>
        </authorList>
    </citation>
    <scope>NUCLEOTIDE SEQUENCE [LARGE SCALE GENOMIC DNA]</scope>
    <source>
        <strain evidence="2 3">NL03-T5-1</strain>
    </source>
</reference>
<protein>
    <submittedName>
        <fullName evidence="2">GNAT family N-acetyltransferase</fullName>
    </submittedName>
</protein>
<dbReference type="EMBL" id="JASKHM010000001">
    <property type="protein sequence ID" value="MEQ4481252.1"/>
    <property type="molecule type" value="Genomic_DNA"/>
</dbReference>
<accession>A0ABV1KP76</accession>
<sequence length="140" mass="16504">MFKVRSFIEKDYDSLREIYFKSRAINFTWLDKSNLKIEDFDRDTKDESILVAARQDQILGFISMWVPDRFVHHLFVHPDFVGQQVGKELLQAATDKWGTPMTLKCMRDNAKALNFYASQGWQVKEEGVSPDGPYYLMERR</sequence>
<dbReference type="Gene3D" id="3.40.630.30">
    <property type="match status" value="1"/>
</dbReference>
<dbReference type="Proteomes" id="UP001493487">
    <property type="component" value="Unassembled WGS sequence"/>
</dbReference>
<gene>
    <name evidence="2" type="ORF">QJS35_02460</name>
</gene>
<feature type="domain" description="N-acetyltransferase" evidence="1">
    <location>
        <begin position="2"/>
        <end position="140"/>
    </location>
</feature>
<dbReference type="PROSITE" id="PS51186">
    <property type="entry name" value="GNAT"/>
    <property type="match status" value="1"/>
</dbReference>
<dbReference type="InterPro" id="IPR016181">
    <property type="entry name" value="Acyl_CoA_acyltransferase"/>
</dbReference>
<dbReference type="Pfam" id="PF00583">
    <property type="entry name" value="Acetyltransf_1"/>
    <property type="match status" value="1"/>
</dbReference>
<evidence type="ECO:0000313" key="3">
    <source>
        <dbReference type="Proteomes" id="UP001493487"/>
    </source>
</evidence>
<dbReference type="CDD" id="cd04301">
    <property type="entry name" value="NAT_SF"/>
    <property type="match status" value="1"/>
</dbReference>
<name>A0ABV1KP76_9BACL</name>
<organism evidence="2 3">
    <name type="scientific">Cohnella silvisoli</name>
    <dbReference type="NCBI Taxonomy" id="2873699"/>
    <lineage>
        <taxon>Bacteria</taxon>
        <taxon>Bacillati</taxon>
        <taxon>Bacillota</taxon>
        <taxon>Bacilli</taxon>
        <taxon>Bacillales</taxon>
        <taxon>Paenibacillaceae</taxon>
        <taxon>Cohnella</taxon>
    </lineage>
</organism>
<dbReference type="RefSeq" id="WP_232182238.1">
    <property type="nucleotide sequence ID" value="NZ_JAIOAP010000001.1"/>
</dbReference>
<keyword evidence="3" id="KW-1185">Reference proteome</keyword>
<proteinExistence type="predicted"/>
<evidence type="ECO:0000313" key="2">
    <source>
        <dbReference type="EMBL" id="MEQ4481252.1"/>
    </source>
</evidence>
<comment type="caution">
    <text evidence="2">The sequence shown here is derived from an EMBL/GenBank/DDBJ whole genome shotgun (WGS) entry which is preliminary data.</text>
</comment>
<dbReference type="SUPFAM" id="SSF55729">
    <property type="entry name" value="Acyl-CoA N-acyltransferases (Nat)"/>
    <property type="match status" value="1"/>
</dbReference>